<accession>A0A9D2CY22</accession>
<dbReference type="Pfam" id="PF02368">
    <property type="entry name" value="Big_2"/>
    <property type="match status" value="1"/>
</dbReference>
<comment type="caution">
    <text evidence="4">The sequence shown here is derived from an EMBL/GenBank/DDBJ whole genome shotgun (WGS) entry which is preliminary data.</text>
</comment>
<evidence type="ECO:0000256" key="1">
    <source>
        <dbReference type="SAM" id="Phobius"/>
    </source>
</evidence>
<dbReference type="AlphaFoldDB" id="A0A9D2CY22"/>
<evidence type="ECO:0000313" key="4">
    <source>
        <dbReference type="EMBL" id="HIZ02768.1"/>
    </source>
</evidence>
<organism evidence="4 5">
    <name type="scientific">Candidatus Borkfalkia avistercoris</name>
    <dbReference type="NCBI Taxonomy" id="2838504"/>
    <lineage>
        <taxon>Bacteria</taxon>
        <taxon>Bacillati</taxon>
        <taxon>Bacillota</taxon>
        <taxon>Clostridia</taxon>
        <taxon>Christensenellales</taxon>
        <taxon>Christensenellaceae</taxon>
        <taxon>Candidatus Borkfalkia</taxon>
    </lineage>
</organism>
<feature type="chain" id="PRO_5039282266" evidence="2">
    <location>
        <begin position="27"/>
        <end position="570"/>
    </location>
</feature>
<dbReference type="Gene3D" id="2.60.40.1080">
    <property type="match status" value="1"/>
</dbReference>
<evidence type="ECO:0000313" key="5">
    <source>
        <dbReference type="Proteomes" id="UP000824132"/>
    </source>
</evidence>
<keyword evidence="2" id="KW-0732">Signal</keyword>
<protein>
    <submittedName>
        <fullName evidence="4">Ig-like domain-containing protein</fullName>
    </submittedName>
</protein>
<reference evidence="4" key="1">
    <citation type="journal article" date="2021" name="PeerJ">
        <title>Extensive microbial diversity within the chicken gut microbiome revealed by metagenomics and culture.</title>
        <authorList>
            <person name="Gilroy R."/>
            <person name="Ravi A."/>
            <person name="Getino M."/>
            <person name="Pursley I."/>
            <person name="Horton D.L."/>
            <person name="Alikhan N.F."/>
            <person name="Baker D."/>
            <person name="Gharbi K."/>
            <person name="Hall N."/>
            <person name="Watson M."/>
            <person name="Adriaenssens E.M."/>
            <person name="Foster-Nyarko E."/>
            <person name="Jarju S."/>
            <person name="Secka A."/>
            <person name="Antonio M."/>
            <person name="Oren A."/>
            <person name="Chaudhuri R.R."/>
            <person name="La Ragione R."/>
            <person name="Hildebrand F."/>
            <person name="Pallen M.J."/>
        </authorList>
    </citation>
    <scope>NUCLEOTIDE SEQUENCE</scope>
    <source>
        <strain evidence="4">CHK187-5294</strain>
    </source>
</reference>
<proteinExistence type="predicted"/>
<feature type="signal peptide" evidence="2">
    <location>
        <begin position="1"/>
        <end position="26"/>
    </location>
</feature>
<gene>
    <name evidence="4" type="ORF">H9727_00610</name>
</gene>
<dbReference type="InterPro" id="IPR038081">
    <property type="entry name" value="CalX-like_sf"/>
</dbReference>
<evidence type="ECO:0000259" key="3">
    <source>
        <dbReference type="SMART" id="SM00635"/>
    </source>
</evidence>
<dbReference type="EMBL" id="DXCL01000005">
    <property type="protein sequence ID" value="HIZ02768.1"/>
    <property type="molecule type" value="Genomic_DNA"/>
</dbReference>
<feature type="transmembrane region" description="Helical" evidence="1">
    <location>
        <begin position="540"/>
        <end position="562"/>
    </location>
</feature>
<name>A0A9D2CY22_9FIRM</name>
<keyword evidence="1" id="KW-0812">Transmembrane</keyword>
<dbReference type="SUPFAM" id="SSF141072">
    <property type="entry name" value="CalX-like"/>
    <property type="match status" value="1"/>
</dbReference>
<keyword evidence="1" id="KW-1133">Transmembrane helix</keyword>
<keyword evidence="1" id="KW-0472">Membrane</keyword>
<reference evidence="4" key="2">
    <citation type="submission" date="2021-04" db="EMBL/GenBank/DDBJ databases">
        <authorList>
            <person name="Gilroy R."/>
        </authorList>
    </citation>
    <scope>NUCLEOTIDE SEQUENCE</scope>
    <source>
        <strain evidence="4">CHK187-5294</strain>
    </source>
</reference>
<feature type="domain" description="BIG2" evidence="3">
    <location>
        <begin position="434"/>
        <end position="514"/>
    </location>
</feature>
<dbReference type="SMART" id="SM00635">
    <property type="entry name" value="BID_2"/>
    <property type="match status" value="1"/>
</dbReference>
<dbReference type="InterPro" id="IPR003343">
    <property type="entry name" value="Big_2"/>
</dbReference>
<dbReference type="Proteomes" id="UP000824132">
    <property type="component" value="Unassembled WGS sequence"/>
</dbReference>
<sequence>MNSKKLTFTILAAASILLLCVFCAFFSKGQKTAYAAAEGANITQSGVDFINAAPEETTVYKAGEGSVTYIPAQTDGTAEIVLENAEIHSGTKVNYLPPHWAYAAVAATGDVKLILKGDNRVYLRSQSNNNPLLFYDSNVVVSGDGTLTIDRENASDKNRNVIPFHVRSDNDLSGNEEEYAKSGNFVLESGTISLNAGSASGEGCLMVINNVKILGGKIQTYGQAYGIYSVNGDVEISGGNVRAEEFRWGGVYAKRGDIKVGGDAKLYVSSYKNSSTSGIQAVNKDAKGGNVFFYGGETEVLVPNIGVYAQGEQADVVVTGGEVEAYAEGSGDMLSIGIYADRNVDIQGGSVISGAVNEDGNGSAFGVSTEGSIFVGGGALSAYGSTGAVDCIAAPVCAEKIKIFAASDTEGKNESDYNEDSFGAYKYLKFARTEVLSVTVLPSSATVEKGKTLQFSAQLQGNGDFDTSVAWKISGATSANTKIDQNGLLTVGADETAEHITVTATSAWDPEKSASVSVAVASAAGGASQDNGGGLKGWEIAAISIGAVLAAVAIAVGVYFAVKKAKGTKE</sequence>
<evidence type="ECO:0000256" key="2">
    <source>
        <dbReference type="SAM" id="SignalP"/>
    </source>
</evidence>